<dbReference type="Proteomes" id="UP000000784">
    <property type="component" value="Chromosome"/>
</dbReference>
<reference evidence="1 2" key="1">
    <citation type="journal article" date="2004" name="Appl. Environ. Microbiol.">
        <title>Mineralization of individual congeners of linear alkylbenzenesulfonate by defined pairs of heterotrophic bacteria.</title>
        <authorList>
            <person name="Schleheck D."/>
            <person name="Knepper T.P."/>
            <person name="Fischer K."/>
            <person name="Cook A.M."/>
        </authorList>
    </citation>
    <scope>NUCLEOTIDE SEQUENCE [LARGE SCALE GENOMIC DNA]</scope>
    <source>
        <strain evidence="2">DSM 14801 / SPH-1</strain>
    </source>
</reference>
<keyword evidence="2" id="KW-1185">Reference proteome</keyword>
<proteinExistence type="predicted"/>
<evidence type="ECO:0000313" key="2">
    <source>
        <dbReference type="Proteomes" id="UP000000784"/>
    </source>
</evidence>
<name>A9C335_DELAS</name>
<dbReference type="HOGENOM" id="CLU_2600286_0_0_4"/>
<organism evidence="1 2">
    <name type="scientific">Delftia acidovorans (strain DSM 14801 / SPH-1)</name>
    <dbReference type="NCBI Taxonomy" id="398578"/>
    <lineage>
        <taxon>Bacteria</taxon>
        <taxon>Pseudomonadati</taxon>
        <taxon>Pseudomonadota</taxon>
        <taxon>Betaproteobacteria</taxon>
        <taxon>Burkholderiales</taxon>
        <taxon>Comamonadaceae</taxon>
        <taxon>Delftia</taxon>
    </lineage>
</organism>
<sequence length="79" mass="8984">MYASIPSSYAIPPEQSSGHWLEQLRRSDDIHQKSGGSLIVYPVQWTRWGLPNGPDSYLYCSKVEQSHRAAFYRPALSSQ</sequence>
<accession>A9C335</accession>
<dbReference type="AlphaFoldDB" id="A9C335"/>
<evidence type="ECO:0000313" key="1">
    <source>
        <dbReference type="EMBL" id="ABX37146.1"/>
    </source>
</evidence>
<protein>
    <submittedName>
        <fullName evidence="1">Uncharacterized protein</fullName>
    </submittedName>
</protein>
<dbReference type="EMBL" id="CP000884">
    <property type="protein sequence ID" value="ABX37146.1"/>
    <property type="molecule type" value="Genomic_DNA"/>
</dbReference>
<gene>
    <name evidence="1" type="ordered locus">Daci_4517</name>
</gene>
<dbReference type="KEGG" id="dac:Daci_4517"/>
<reference evidence="2" key="2">
    <citation type="submission" date="2007-11" db="EMBL/GenBank/DDBJ databases">
        <title>Complete sequence of Delftia acidovorans DSM 14801 / SPH-1.</title>
        <authorList>
            <person name="Copeland A."/>
            <person name="Lucas S."/>
            <person name="Lapidus A."/>
            <person name="Barry K."/>
            <person name="Glavina del Rio T."/>
            <person name="Dalin E."/>
            <person name="Tice H."/>
            <person name="Pitluck S."/>
            <person name="Lowry S."/>
            <person name="Clum A."/>
            <person name="Schmutz J."/>
            <person name="Larimer F."/>
            <person name="Land M."/>
            <person name="Hauser L."/>
            <person name="Kyrpides N."/>
            <person name="Kim E."/>
            <person name="Schleheck D."/>
            <person name="Richardson P."/>
        </authorList>
    </citation>
    <scope>NUCLEOTIDE SEQUENCE [LARGE SCALE GENOMIC DNA]</scope>
    <source>
        <strain evidence="2">DSM 14801 / SPH-1</strain>
    </source>
</reference>